<evidence type="ECO:0000256" key="5">
    <source>
        <dbReference type="ARBA" id="ARBA00022705"/>
    </source>
</evidence>
<evidence type="ECO:0000256" key="2">
    <source>
        <dbReference type="ARBA" id="ARBA00012417"/>
    </source>
</evidence>
<dbReference type="GO" id="GO:0003677">
    <property type="term" value="F:DNA binding"/>
    <property type="evidence" value="ECO:0007669"/>
    <property type="project" value="UniProtKB-KW"/>
</dbReference>
<keyword evidence="12" id="KW-0234">DNA repair</keyword>
<dbReference type="SMART" id="SM00479">
    <property type="entry name" value="EXOIII"/>
    <property type="match status" value="1"/>
</dbReference>
<evidence type="ECO:0000256" key="11">
    <source>
        <dbReference type="ARBA" id="ARBA00023125"/>
    </source>
</evidence>
<feature type="domain" description="3'-5' exonuclease" evidence="14">
    <location>
        <begin position="322"/>
        <end position="503"/>
    </location>
</feature>
<dbReference type="EMBL" id="FPHL01000045">
    <property type="protein sequence ID" value="SFV67038.1"/>
    <property type="molecule type" value="Genomic_DNA"/>
</dbReference>
<dbReference type="Gene3D" id="3.30.420.10">
    <property type="entry name" value="Ribonuclease H-like superfamily/Ribonuclease H"/>
    <property type="match status" value="1"/>
</dbReference>
<evidence type="ECO:0000256" key="9">
    <source>
        <dbReference type="ARBA" id="ARBA00022839"/>
    </source>
</evidence>
<dbReference type="InterPro" id="IPR020045">
    <property type="entry name" value="DNA_polI_H3TH"/>
</dbReference>
<dbReference type="InterPro" id="IPR002298">
    <property type="entry name" value="DNA_polymerase_A"/>
</dbReference>
<name>A0A1W1CMD2_9ZZZZ</name>
<dbReference type="GO" id="GO:0003887">
    <property type="term" value="F:DNA-directed DNA polymerase activity"/>
    <property type="evidence" value="ECO:0007669"/>
    <property type="project" value="UniProtKB-KW"/>
</dbReference>
<evidence type="ECO:0000256" key="4">
    <source>
        <dbReference type="ARBA" id="ARBA00022695"/>
    </source>
</evidence>
<dbReference type="PANTHER" id="PTHR10133">
    <property type="entry name" value="DNA POLYMERASE I"/>
    <property type="match status" value="1"/>
</dbReference>
<evidence type="ECO:0000259" key="14">
    <source>
        <dbReference type="SMART" id="SM00474"/>
    </source>
</evidence>
<dbReference type="InterPro" id="IPR018320">
    <property type="entry name" value="DNA_polymerase_1"/>
</dbReference>
<keyword evidence="8" id="KW-0378">Hydrolase</keyword>
<dbReference type="AlphaFoldDB" id="A0A1W1CMD2"/>
<dbReference type="InterPro" id="IPR029060">
    <property type="entry name" value="PIN-like_dom_sf"/>
</dbReference>
<dbReference type="InterPro" id="IPR019760">
    <property type="entry name" value="DNA-dir_DNA_pol_A_CS"/>
</dbReference>
<dbReference type="InterPro" id="IPR013520">
    <property type="entry name" value="Ribonucl_H"/>
</dbReference>
<dbReference type="InterPro" id="IPR001098">
    <property type="entry name" value="DNA-dir_DNA_pol_A_palm_dom"/>
</dbReference>
<dbReference type="InterPro" id="IPR043502">
    <property type="entry name" value="DNA/RNA_pol_sf"/>
</dbReference>
<keyword evidence="4 18" id="KW-0548">Nucleotidyltransferase</keyword>
<dbReference type="Pfam" id="PF01367">
    <property type="entry name" value="5_3_exonuc"/>
    <property type="match status" value="1"/>
</dbReference>
<evidence type="ECO:0000259" key="15">
    <source>
        <dbReference type="SMART" id="SM00475"/>
    </source>
</evidence>
<evidence type="ECO:0000256" key="6">
    <source>
        <dbReference type="ARBA" id="ARBA00022722"/>
    </source>
</evidence>
<dbReference type="Gene3D" id="3.40.50.1010">
    <property type="entry name" value="5'-nuclease"/>
    <property type="match status" value="1"/>
</dbReference>
<evidence type="ECO:0000256" key="13">
    <source>
        <dbReference type="ARBA" id="ARBA00049244"/>
    </source>
</evidence>
<dbReference type="FunFam" id="1.10.150.20:FF:000002">
    <property type="entry name" value="DNA polymerase I"/>
    <property type="match status" value="1"/>
</dbReference>
<keyword evidence="6" id="KW-0540">Nuclease</keyword>
<dbReference type="InterPro" id="IPR008918">
    <property type="entry name" value="HhH2"/>
</dbReference>
<dbReference type="Gene3D" id="3.30.70.370">
    <property type="match status" value="1"/>
</dbReference>
<dbReference type="GO" id="GO:0006302">
    <property type="term" value="P:double-strand break repair"/>
    <property type="evidence" value="ECO:0007669"/>
    <property type="project" value="TreeGrafter"/>
</dbReference>
<dbReference type="InterPro" id="IPR036397">
    <property type="entry name" value="RNaseH_sf"/>
</dbReference>
<dbReference type="InterPro" id="IPR036279">
    <property type="entry name" value="5-3_exonuclease_C_sf"/>
</dbReference>
<evidence type="ECO:0000256" key="3">
    <source>
        <dbReference type="ARBA" id="ARBA00022679"/>
    </source>
</evidence>
<evidence type="ECO:0000256" key="7">
    <source>
        <dbReference type="ARBA" id="ARBA00022763"/>
    </source>
</evidence>
<protein>
    <recommendedName>
        <fullName evidence="2">DNA-directed DNA polymerase</fullName>
        <ecNumber evidence="2">2.7.7.7</ecNumber>
    </recommendedName>
</protein>
<dbReference type="InterPro" id="IPR002562">
    <property type="entry name" value="3'-5'_exonuclease_dom"/>
</dbReference>
<evidence type="ECO:0000259" key="16">
    <source>
        <dbReference type="SMART" id="SM00479"/>
    </source>
</evidence>
<dbReference type="SUPFAM" id="SSF88723">
    <property type="entry name" value="PIN domain-like"/>
    <property type="match status" value="1"/>
</dbReference>
<evidence type="ECO:0000259" key="17">
    <source>
        <dbReference type="SMART" id="SM00482"/>
    </source>
</evidence>
<dbReference type="NCBIfam" id="NF004397">
    <property type="entry name" value="PRK05755.1"/>
    <property type="match status" value="1"/>
</dbReference>
<dbReference type="EC" id="2.7.7.7" evidence="2"/>
<keyword evidence="10" id="KW-0239">DNA-directed DNA polymerase</keyword>
<evidence type="ECO:0000256" key="10">
    <source>
        <dbReference type="ARBA" id="ARBA00022932"/>
    </source>
</evidence>
<dbReference type="GO" id="GO:0008409">
    <property type="term" value="F:5'-3' exonuclease activity"/>
    <property type="evidence" value="ECO:0007669"/>
    <property type="project" value="InterPro"/>
</dbReference>
<dbReference type="PRINTS" id="PR00868">
    <property type="entry name" value="DNAPOLI"/>
</dbReference>
<comment type="catalytic activity">
    <reaction evidence="13">
        <text>DNA(n) + a 2'-deoxyribonucleoside 5'-triphosphate = DNA(n+1) + diphosphate</text>
        <dbReference type="Rhea" id="RHEA:22508"/>
        <dbReference type="Rhea" id="RHEA-COMP:17339"/>
        <dbReference type="Rhea" id="RHEA-COMP:17340"/>
        <dbReference type="ChEBI" id="CHEBI:33019"/>
        <dbReference type="ChEBI" id="CHEBI:61560"/>
        <dbReference type="ChEBI" id="CHEBI:173112"/>
        <dbReference type="EC" id="2.7.7.7"/>
    </reaction>
</comment>
<comment type="similarity">
    <text evidence="1">Belongs to the DNA polymerase type-A family.</text>
</comment>
<organism evidence="18">
    <name type="scientific">hydrothermal vent metagenome</name>
    <dbReference type="NCBI Taxonomy" id="652676"/>
    <lineage>
        <taxon>unclassified sequences</taxon>
        <taxon>metagenomes</taxon>
        <taxon>ecological metagenomes</taxon>
    </lineage>
</organism>
<dbReference type="SUPFAM" id="SSF47807">
    <property type="entry name" value="5' to 3' exonuclease, C-terminal subdomain"/>
    <property type="match status" value="1"/>
</dbReference>
<sequence>MRNRLKYRKKSGFPLKTITIIDTFGFFFRSYYALPPLRNSEGFPTGLLTGFVNLVDSLHRDHATDYLVFALDSKGPTFRNEIYPQYKANREAPPEDLSKQLPIAIEWVEKMGFANLSKEGFEADDIITTVTKFAREQQMKVTVVSHDKDLYQLIDDGMVVMYDSVKRKEIDEAACIEKFGVNPKDFVDFQAIVGDTSDNVPGVKGIGVKGAAKLINVFHTLENIYDHIEECGTPRIQNLLLEYKESAFLSRELVRMRDDVYENLDLSRFEFEERNYLSCLVDEFEKYEMKRALQKAKVGQNEAGCHDITPPKPKTPVLSFEAVTLDTKEKLHEVIDALPHDSLVAFDTETTGLDTKTDKMVGFSFCTSGDKAYYVPVRHSYLGVEEQVSVADADAALQKLMKHRIVGQNLKFDLSLLYHQHGIKEVLPFADTMIMAWLTDPGSKVGLDSLAQKFFKYTMKPFKEMVKKGENFSHVTISDATFYAAEDAWMTYLLYGAIKKKMELSSLTHLLKEAKNVEYPFINVLIRMECLGIKVDQGRLEVLQKQLSDDLVKLTAEIHDLSGSQFNIRSTQQLGAVLFHQMGLKGGKKTKTGYSTNEAVLQSLKGEHPVIEKILAYREYQKMLSTYVEPLLRLAKKDDKSRIYTSFVQTGTATGRLSSRDPNLQNIPVRSALGRSVREAFVAREGYRLVSIDYSQIELRLLAHFSKDTALMEAFKNDMDIHMATAVKLFGEEEAHAKRNFAKSVNFGLLYGMGPKKLSDELGISTSEAKEIISHYFASFPTVKHFLESIQERVKIDGYVETLLRRRRIFDYEHANGMQKAAYMRESVNTVFQGSAADLIKLSMNDIDAMIEDEGLEAHMLLQIHDELIFEVKEESVEKISRRFKHVMEEIWELEVPLVCSVSVGDCWGELK</sequence>
<dbReference type="CDD" id="cd09898">
    <property type="entry name" value="H3TH_53EXO"/>
    <property type="match status" value="1"/>
</dbReference>
<evidence type="ECO:0000256" key="1">
    <source>
        <dbReference type="ARBA" id="ARBA00007705"/>
    </source>
</evidence>
<dbReference type="InterPro" id="IPR012337">
    <property type="entry name" value="RNaseH-like_sf"/>
</dbReference>
<dbReference type="InterPro" id="IPR020046">
    <property type="entry name" value="5-3_exonucl_a-hlix_arch_N"/>
</dbReference>
<keyword evidence="5" id="KW-0235">DNA replication</keyword>
<keyword evidence="9" id="KW-0269">Exonuclease</keyword>
<feature type="domain" description="5'-3' exonuclease" evidence="15">
    <location>
        <begin position="15"/>
        <end position="272"/>
    </location>
</feature>
<dbReference type="Gene3D" id="1.10.150.20">
    <property type="entry name" value="5' to 3' exonuclease, C-terminal subdomain"/>
    <property type="match status" value="2"/>
</dbReference>
<reference evidence="18" key="1">
    <citation type="submission" date="2016-10" db="EMBL/GenBank/DDBJ databases">
        <authorList>
            <person name="de Groot N.N."/>
        </authorList>
    </citation>
    <scope>NUCLEOTIDE SEQUENCE</scope>
</reference>
<dbReference type="FunFam" id="1.20.1060.10:FF:000001">
    <property type="entry name" value="DNA polymerase I"/>
    <property type="match status" value="1"/>
</dbReference>
<dbReference type="SMART" id="SM00474">
    <property type="entry name" value="35EXOc"/>
    <property type="match status" value="1"/>
</dbReference>
<dbReference type="NCBIfam" id="TIGR00593">
    <property type="entry name" value="pola"/>
    <property type="match status" value="1"/>
</dbReference>
<keyword evidence="3 18" id="KW-0808">Transferase</keyword>
<dbReference type="SMART" id="SM00482">
    <property type="entry name" value="POLAc"/>
    <property type="match status" value="1"/>
</dbReference>
<evidence type="ECO:0000256" key="12">
    <source>
        <dbReference type="ARBA" id="ARBA00023204"/>
    </source>
</evidence>
<dbReference type="GO" id="GO:0008408">
    <property type="term" value="F:3'-5' exonuclease activity"/>
    <property type="evidence" value="ECO:0007669"/>
    <property type="project" value="InterPro"/>
</dbReference>
<dbReference type="GO" id="GO:0006261">
    <property type="term" value="P:DNA-templated DNA replication"/>
    <property type="evidence" value="ECO:0007669"/>
    <property type="project" value="InterPro"/>
</dbReference>
<dbReference type="CDD" id="cd08637">
    <property type="entry name" value="DNA_pol_A_pol_I_C"/>
    <property type="match status" value="1"/>
</dbReference>
<accession>A0A1W1CMD2</accession>
<dbReference type="PROSITE" id="PS00447">
    <property type="entry name" value="DNA_POLYMERASE_A"/>
    <property type="match status" value="1"/>
</dbReference>
<keyword evidence="7" id="KW-0227">DNA damage</keyword>
<feature type="domain" description="DNA-directed DNA polymerase family A palm" evidence="17">
    <location>
        <begin position="674"/>
        <end position="876"/>
    </location>
</feature>
<dbReference type="CDD" id="cd06139">
    <property type="entry name" value="DNA_polA_I_Ecoli_like_exo"/>
    <property type="match status" value="1"/>
</dbReference>
<evidence type="ECO:0000256" key="8">
    <source>
        <dbReference type="ARBA" id="ARBA00022801"/>
    </source>
</evidence>
<dbReference type="Pfam" id="PF01612">
    <property type="entry name" value="DNA_pol_A_exo1"/>
    <property type="match status" value="1"/>
</dbReference>
<dbReference type="SUPFAM" id="SSF53098">
    <property type="entry name" value="Ribonuclease H-like"/>
    <property type="match status" value="1"/>
</dbReference>
<keyword evidence="11" id="KW-0238">DNA-binding</keyword>
<proteinExistence type="inferred from homology"/>
<dbReference type="PANTHER" id="PTHR10133:SF27">
    <property type="entry name" value="DNA POLYMERASE NU"/>
    <property type="match status" value="1"/>
</dbReference>
<dbReference type="FunFam" id="1.10.150.20:FF:000003">
    <property type="entry name" value="DNA polymerase I"/>
    <property type="match status" value="1"/>
</dbReference>
<dbReference type="InterPro" id="IPR002421">
    <property type="entry name" value="5-3_exonuclease"/>
</dbReference>
<gene>
    <name evidence="18" type="ORF">MNB_SV-10-894</name>
</gene>
<feature type="domain" description="Exonuclease" evidence="16">
    <location>
        <begin position="342"/>
        <end position="504"/>
    </location>
</feature>
<dbReference type="SMART" id="SM00475">
    <property type="entry name" value="53EXOc"/>
    <property type="match status" value="1"/>
</dbReference>
<evidence type="ECO:0000313" key="18">
    <source>
        <dbReference type="EMBL" id="SFV67038.1"/>
    </source>
</evidence>
<dbReference type="SMART" id="SM00279">
    <property type="entry name" value="HhH2"/>
    <property type="match status" value="1"/>
</dbReference>
<dbReference type="Pfam" id="PF00476">
    <property type="entry name" value="DNA_pol_A"/>
    <property type="match status" value="1"/>
</dbReference>
<dbReference type="SUPFAM" id="SSF56672">
    <property type="entry name" value="DNA/RNA polymerases"/>
    <property type="match status" value="1"/>
</dbReference>
<dbReference type="CDD" id="cd09859">
    <property type="entry name" value="PIN_53EXO"/>
    <property type="match status" value="1"/>
</dbReference>
<dbReference type="Gene3D" id="1.20.1060.10">
    <property type="entry name" value="Taq DNA Polymerase, Chain T, domain 4"/>
    <property type="match status" value="1"/>
</dbReference>
<dbReference type="Pfam" id="PF02739">
    <property type="entry name" value="5_3_exonuc_N"/>
    <property type="match status" value="1"/>
</dbReference>